<name>A0A1J5E5J4_9BACT</name>
<organism evidence="1 2">
    <name type="scientific">Candidatus Desantisbacteria bacterium CG2_30_40_21</name>
    <dbReference type="NCBI Taxonomy" id="1817895"/>
    <lineage>
        <taxon>Bacteria</taxon>
        <taxon>Candidatus Desantisiibacteriota</taxon>
    </lineage>
</organism>
<dbReference type="Proteomes" id="UP000183085">
    <property type="component" value="Unassembled WGS sequence"/>
</dbReference>
<proteinExistence type="predicted"/>
<comment type="caution">
    <text evidence="1">The sequence shown here is derived from an EMBL/GenBank/DDBJ whole genome shotgun (WGS) entry which is preliminary data.</text>
</comment>
<evidence type="ECO:0008006" key="3">
    <source>
        <dbReference type="Google" id="ProtNLM"/>
    </source>
</evidence>
<accession>A0A1J5E5J4</accession>
<dbReference type="STRING" id="1817895.AUJ95_05085"/>
<dbReference type="InterPro" id="IPR037914">
    <property type="entry name" value="SpoVT-AbrB_sf"/>
</dbReference>
<reference evidence="1 2" key="1">
    <citation type="journal article" date="2016" name="Environ. Microbiol.">
        <title>Genomic resolution of a cold subsurface aquifer community provides metabolic insights for novel microbes adapted to high CO concentrations.</title>
        <authorList>
            <person name="Probst A.J."/>
            <person name="Castelle C.J."/>
            <person name="Singh A."/>
            <person name="Brown C.T."/>
            <person name="Anantharaman K."/>
            <person name="Sharon I."/>
            <person name="Hug L.A."/>
            <person name="Burstein D."/>
            <person name="Emerson J.B."/>
            <person name="Thomas B.C."/>
            <person name="Banfield J.F."/>
        </authorList>
    </citation>
    <scope>NUCLEOTIDE SEQUENCE [LARGE SCALE GENOMIC DNA]</scope>
    <source>
        <strain evidence="1">CG2_30_40_21</strain>
    </source>
</reference>
<protein>
    <recommendedName>
        <fullName evidence="3">SpoVT-AbrB domain-containing protein</fullName>
    </recommendedName>
</protein>
<sequence>MQIANLTQEGMIRLPWEITKTFRQGGDFIVATYGDTIILNPVKIPDVTKIAERLPDLKGEMSLEEISDEIHQYRQEKRRKK</sequence>
<evidence type="ECO:0000313" key="1">
    <source>
        <dbReference type="EMBL" id="OIP39858.1"/>
    </source>
</evidence>
<dbReference type="AlphaFoldDB" id="A0A1J5E5J4"/>
<evidence type="ECO:0000313" key="2">
    <source>
        <dbReference type="Proteomes" id="UP000183085"/>
    </source>
</evidence>
<dbReference type="SUPFAM" id="SSF89447">
    <property type="entry name" value="AbrB/MazE/MraZ-like"/>
    <property type="match status" value="1"/>
</dbReference>
<dbReference type="EMBL" id="MNYI01000135">
    <property type="protein sequence ID" value="OIP39858.1"/>
    <property type="molecule type" value="Genomic_DNA"/>
</dbReference>
<gene>
    <name evidence="1" type="ORF">AUJ95_05085</name>
</gene>